<evidence type="ECO:0000256" key="2">
    <source>
        <dbReference type="ARBA" id="ARBA00022475"/>
    </source>
</evidence>
<evidence type="ECO:0000256" key="6">
    <source>
        <dbReference type="ARBA" id="ARBA00022989"/>
    </source>
</evidence>
<keyword evidence="12" id="KW-1185">Reference proteome</keyword>
<keyword evidence="3" id="KW-0808">Transferase</keyword>
<protein>
    <recommendedName>
        <fullName evidence="8">Cardiolipin synthase</fullName>
        <ecNumber evidence="8">2.7.8.-</ecNumber>
    </recommendedName>
</protein>
<dbReference type="CDD" id="cd09155">
    <property type="entry name" value="PLDc_PaCLS_like_1"/>
    <property type="match status" value="1"/>
</dbReference>
<dbReference type="EMBL" id="CP003587">
    <property type="protein sequence ID" value="AGY58672.1"/>
    <property type="molecule type" value="Genomic_DNA"/>
</dbReference>
<evidence type="ECO:0000256" key="5">
    <source>
        <dbReference type="ARBA" id="ARBA00022737"/>
    </source>
</evidence>
<dbReference type="GO" id="GO:0005886">
    <property type="term" value="C:plasma membrane"/>
    <property type="evidence" value="ECO:0007669"/>
    <property type="project" value="UniProtKB-SubCell"/>
</dbReference>
<keyword evidence="6 9" id="KW-1133">Transmembrane helix</keyword>
<dbReference type="InterPro" id="IPR025202">
    <property type="entry name" value="PLD-like_dom"/>
</dbReference>
<evidence type="ECO:0000256" key="1">
    <source>
        <dbReference type="ARBA" id="ARBA00004236"/>
    </source>
</evidence>
<dbReference type="SMART" id="SM00155">
    <property type="entry name" value="PLDc"/>
    <property type="match status" value="2"/>
</dbReference>
<dbReference type="NCBIfam" id="TIGR04265">
    <property type="entry name" value="bac_cardiolipin"/>
    <property type="match status" value="1"/>
</dbReference>
<dbReference type="OrthoDB" id="9762009at2"/>
<dbReference type="InterPro" id="IPR001736">
    <property type="entry name" value="PLipase_D/transphosphatidylase"/>
</dbReference>
<dbReference type="PATRIC" id="fig|1183438.3.peg.2383"/>
<dbReference type="GO" id="GO:0008808">
    <property type="term" value="F:cardiolipin synthase activity"/>
    <property type="evidence" value="ECO:0007669"/>
    <property type="project" value="UniProtKB-UniRule"/>
</dbReference>
<evidence type="ECO:0000256" key="7">
    <source>
        <dbReference type="ARBA" id="ARBA00023136"/>
    </source>
</evidence>
<dbReference type="KEGG" id="glj:GKIL_2426"/>
<keyword evidence="2" id="KW-1003">Cell membrane</keyword>
<dbReference type="Gene3D" id="3.30.870.10">
    <property type="entry name" value="Endonuclease Chain A"/>
    <property type="match status" value="2"/>
</dbReference>
<dbReference type="RefSeq" id="WP_023173851.1">
    <property type="nucleotide sequence ID" value="NC_022600.1"/>
</dbReference>
<sequence>MFGIESRYLPHIVGAIVFIVHSTGILNAAHAVLNVRSSKGAVAWSISLITFPWLAIPLYWILGRNKFLGYNAVVREAYREHQELIREGLEEIQEFKIVPAERLTEFQSLASALSLIPFTSGNAVKLLIDGKQTFDAMLAAIASAKRYILLQSYIVEDDDTGRFFRDALIARAREGVCVCFLYDEIGSQKLPRHYIDALGKENVQVKAFGTTRGGWRNRFQINFRNHRKILVVDGEQAYVGGLNIGDEYLGRSKNPRLCPWRDTHIQLSGPSVQCLQYCFLQDWYWATRELPDVSFAVKADLKTDAAVFVLPTGPADRQPACTLFYLDVISRAQKRLWIATPYFVPDDSILAALKLAALRGVDVRLLLPGHPDHISPYLCSFSYYDELALAGIDVFRYEPGFMHQKVVLIDEQLAGVGTVNLDNRSFLLNFEVMNFVAHPDFIAAVEQMLEADFERARAVDLSDYGKKPFWFKLAVRVTRLLTPVL</sequence>
<evidence type="ECO:0000313" key="12">
    <source>
        <dbReference type="Proteomes" id="UP000017396"/>
    </source>
</evidence>
<evidence type="ECO:0000256" key="9">
    <source>
        <dbReference type="SAM" id="Phobius"/>
    </source>
</evidence>
<evidence type="ECO:0000256" key="4">
    <source>
        <dbReference type="ARBA" id="ARBA00022692"/>
    </source>
</evidence>
<feature type="domain" description="PLD phosphodiesterase" evidence="10">
    <location>
        <begin position="221"/>
        <end position="248"/>
    </location>
</feature>
<dbReference type="PROSITE" id="PS50035">
    <property type="entry name" value="PLD"/>
    <property type="match status" value="2"/>
</dbReference>
<proteinExistence type="predicted"/>
<evidence type="ECO:0000256" key="3">
    <source>
        <dbReference type="ARBA" id="ARBA00022679"/>
    </source>
</evidence>
<dbReference type="EC" id="2.7.8.-" evidence="8"/>
<dbReference type="HOGENOM" id="CLU_038053_1_0_3"/>
<gene>
    <name evidence="11" type="primary">cls</name>
    <name evidence="11" type="ORF">GKIL_2426</name>
</gene>
<dbReference type="eggNOG" id="COG1502">
    <property type="taxonomic scope" value="Bacteria"/>
</dbReference>
<dbReference type="AlphaFoldDB" id="U5QI55"/>
<dbReference type="SUPFAM" id="SSF56024">
    <property type="entry name" value="Phospholipase D/nuclease"/>
    <property type="match status" value="2"/>
</dbReference>
<name>U5QI55_GLOK1</name>
<dbReference type="InterPro" id="IPR022924">
    <property type="entry name" value="Cardiolipin_synthase"/>
</dbReference>
<feature type="domain" description="PLD phosphodiesterase" evidence="10">
    <location>
        <begin position="398"/>
        <end position="425"/>
    </location>
</feature>
<feature type="transmembrane region" description="Helical" evidence="9">
    <location>
        <begin position="12"/>
        <end position="35"/>
    </location>
</feature>
<accession>U5QI55</accession>
<keyword evidence="7 9" id="KW-0472">Membrane</keyword>
<dbReference type="Proteomes" id="UP000017396">
    <property type="component" value="Chromosome"/>
</dbReference>
<feature type="transmembrane region" description="Helical" evidence="9">
    <location>
        <begin position="41"/>
        <end position="62"/>
    </location>
</feature>
<dbReference type="PANTHER" id="PTHR21248:SF22">
    <property type="entry name" value="PHOSPHOLIPASE D"/>
    <property type="match status" value="1"/>
</dbReference>
<dbReference type="Pfam" id="PF13091">
    <property type="entry name" value="PLDc_2"/>
    <property type="match status" value="2"/>
</dbReference>
<evidence type="ECO:0000313" key="11">
    <source>
        <dbReference type="EMBL" id="AGY58672.1"/>
    </source>
</evidence>
<dbReference type="GO" id="GO:0032049">
    <property type="term" value="P:cardiolipin biosynthetic process"/>
    <property type="evidence" value="ECO:0007669"/>
    <property type="project" value="UniProtKB-UniRule"/>
</dbReference>
<comment type="subcellular location">
    <subcellularLocation>
        <location evidence="1">Cell membrane</location>
    </subcellularLocation>
</comment>
<dbReference type="STRING" id="1183438.GKIL_2426"/>
<evidence type="ECO:0000256" key="8">
    <source>
        <dbReference type="NCBIfam" id="TIGR04265"/>
    </source>
</evidence>
<evidence type="ECO:0000259" key="10">
    <source>
        <dbReference type="PROSITE" id="PS50035"/>
    </source>
</evidence>
<dbReference type="PANTHER" id="PTHR21248">
    <property type="entry name" value="CARDIOLIPIN SYNTHASE"/>
    <property type="match status" value="1"/>
</dbReference>
<organism evidence="11 12">
    <name type="scientific">Gloeobacter kilaueensis (strain ATCC BAA-2537 / CCAP 1431/1 / ULC 316 / JS1)</name>
    <dbReference type="NCBI Taxonomy" id="1183438"/>
    <lineage>
        <taxon>Bacteria</taxon>
        <taxon>Bacillati</taxon>
        <taxon>Cyanobacteriota</taxon>
        <taxon>Cyanophyceae</taxon>
        <taxon>Gloeobacterales</taxon>
        <taxon>Gloeobacteraceae</taxon>
        <taxon>Gloeobacter</taxon>
    </lineage>
</organism>
<reference evidence="11 12" key="1">
    <citation type="journal article" date="2013" name="PLoS ONE">
        <title>Cultivation and Complete Genome Sequencing of Gloeobacter kilaueensis sp. nov., from a Lava Cave in Kilauea Caldera, Hawai'i.</title>
        <authorList>
            <person name="Saw J.H."/>
            <person name="Schatz M."/>
            <person name="Brown M.V."/>
            <person name="Kunkel D.D."/>
            <person name="Foster J.S."/>
            <person name="Shick H."/>
            <person name="Christensen S."/>
            <person name="Hou S."/>
            <person name="Wan X."/>
            <person name="Donachie S.P."/>
        </authorList>
    </citation>
    <scope>NUCLEOTIDE SEQUENCE [LARGE SCALE GENOMIC DNA]</scope>
    <source>
        <strain evidence="12">JS</strain>
    </source>
</reference>
<keyword evidence="5" id="KW-0677">Repeat</keyword>
<keyword evidence="4 9" id="KW-0812">Transmembrane</keyword>